<accession>A0A2T6ZTE5</accession>
<dbReference type="EMBL" id="NESQ01000107">
    <property type="protein sequence ID" value="PUU78769.1"/>
    <property type="molecule type" value="Genomic_DNA"/>
</dbReference>
<dbReference type="AlphaFoldDB" id="A0A2T6ZTE5"/>
<dbReference type="Proteomes" id="UP000244722">
    <property type="component" value="Unassembled WGS sequence"/>
</dbReference>
<dbReference type="SUPFAM" id="SSF53067">
    <property type="entry name" value="Actin-like ATPase domain"/>
    <property type="match status" value="1"/>
</dbReference>
<dbReference type="InterPro" id="IPR004000">
    <property type="entry name" value="Actin"/>
</dbReference>
<name>A0A2T6ZTE5_TUBBO</name>
<reference evidence="1 2" key="1">
    <citation type="submission" date="2017-04" db="EMBL/GenBank/DDBJ databases">
        <title>Draft genome sequence of Tuber borchii Vittad., a whitish edible truffle.</title>
        <authorList>
            <consortium name="DOE Joint Genome Institute"/>
            <person name="Murat C."/>
            <person name="Kuo A."/>
            <person name="Barry K.W."/>
            <person name="Clum A."/>
            <person name="Dockter R.B."/>
            <person name="Fauchery L."/>
            <person name="Iotti M."/>
            <person name="Kohler A."/>
            <person name="Labutti K."/>
            <person name="Lindquist E.A."/>
            <person name="Lipzen A."/>
            <person name="Ohm R.A."/>
            <person name="Wang M."/>
            <person name="Grigoriev I.V."/>
            <person name="Zambonelli A."/>
            <person name="Martin F.M."/>
        </authorList>
    </citation>
    <scope>NUCLEOTIDE SEQUENCE [LARGE SCALE GENOMIC DNA]</scope>
    <source>
        <strain evidence="1 2">Tbo3840</strain>
    </source>
</reference>
<protein>
    <submittedName>
        <fullName evidence="1">Uncharacterized protein</fullName>
    </submittedName>
</protein>
<dbReference type="Gene3D" id="3.30.420.40">
    <property type="match status" value="1"/>
</dbReference>
<organism evidence="1 2">
    <name type="scientific">Tuber borchii</name>
    <name type="common">White truffle</name>
    <dbReference type="NCBI Taxonomy" id="42251"/>
    <lineage>
        <taxon>Eukaryota</taxon>
        <taxon>Fungi</taxon>
        <taxon>Dikarya</taxon>
        <taxon>Ascomycota</taxon>
        <taxon>Pezizomycotina</taxon>
        <taxon>Pezizomycetes</taxon>
        <taxon>Pezizales</taxon>
        <taxon>Tuberaceae</taxon>
        <taxon>Tuber</taxon>
    </lineage>
</organism>
<dbReference type="STRING" id="42251.A0A2T6ZTE5"/>
<proteinExistence type="predicted"/>
<sequence>MFQTFNCAELYIASQAVLVLVASCTSSKVQDRSLTGTVVDSGDGVTDVIPIAEGYVIRPSIQSIPIARRDITDALHSIRISVDVFSMTSAIVSMLVFENRKRNQVEFGQSRGSVLSQTPEFRSYFHTKAECAGT</sequence>
<evidence type="ECO:0000313" key="1">
    <source>
        <dbReference type="EMBL" id="PUU78769.1"/>
    </source>
</evidence>
<keyword evidence="2" id="KW-1185">Reference proteome</keyword>
<dbReference type="PANTHER" id="PTHR11937">
    <property type="entry name" value="ACTIN"/>
    <property type="match status" value="1"/>
</dbReference>
<evidence type="ECO:0000313" key="2">
    <source>
        <dbReference type="Proteomes" id="UP000244722"/>
    </source>
</evidence>
<dbReference type="InterPro" id="IPR043129">
    <property type="entry name" value="ATPase_NBD"/>
</dbReference>
<dbReference type="Pfam" id="PF00022">
    <property type="entry name" value="Actin"/>
    <property type="match status" value="1"/>
</dbReference>
<gene>
    <name evidence="1" type="ORF">B9Z19DRAFT_1126133</name>
</gene>
<comment type="caution">
    <text evidence="1">The sequence shown here is derived from an EMBL/GenBank/DDBJ whole genome shotgun (WGS) entry which is preliminary data.</text>
</comment>